<comment type="similarity">
    <text evidence="7">Belongs to the binding-protein-dependent transport system permease family.</text>
</comment>
<dbReference type="SUPFAM" id="SSF161098">
    <property type="entry name" value="MetI-like"/>
    <property type="match status" value="2"/>
</dbReference>
<feature type="transmembrane region" description="Helical" evidence="7">
    <location>
        <begin position="89"/>
        <end position="109"/>
    </location>
</feature>
<sequence length="604" mass="68026">MNDSTPELKPPLWSWRRTTIAFFFIVFIFCLKDLGLTFNHLPDGADPWQAAKDFFSAALNPAFTDQNPSLPADAKPFLERIGENMLATLRYAFVAMSMALPAGLILGILCSRSWWPKKLQDSTSSSFKHYLLRLPIVLVYLVSRFFTTLIRSVHELIWVMLFLAFLGDSPLTACIAIALPYAGTLAKVFSEIIDEQDARSSDHLVYSGAGSLQAFFAARLPQSLPDLLTYTMYRLECAIRSSAVLGFIGIETIGLTIKQSYENNYYNEVWTGLYSLILVVMAFDILGAHIRKRLHTAPHALLNPDPNNIRALKRHTPRWPFMRLTWTALLFTSVAAWFIGEPLNQYHSHLSRWERTKTFAEGLLPKPVRESHAWSDAIPWAEKLWTTNGAEALLSTVIMASAALLLAAIFGYAFVPWASRNIASSKPFGLPSGHTSKVLTRLWSFLGWVVRTLFLIARSIPEFILAFLLIGILGPHAWPLVIALAIHNFGILGRLWSETHENQDDLVAKQQILSGGSRNQSYLCALLPASFNRQILFIFYRWETCVRESTILGLLSITSLGYYISLESSFLRYDSMLFYILLGTAVIFISDIISVILRAKLKNS</sequence>
<evidence type="ECO:0000256" key="7">
    <source>
        <dbReference type="RuleBase" id="RU363032"/>
    </source>
</evidence>
<feature type="domain" description="ABC transmembrane type-1" evidence="8">
    <location>
        <begin position="393"/>
        <end position="597"/>
    </location>
</feature>
<keyword evidence="4 7" id="KW-0812">Transmembrane</keyword>
<name>A0ABP9UYT4_9BACT</name>
<evidence type="ECO:0000256" key="6">
    <source>
        <dbReference type="ARBA" id="ARBA00023136"/>
    </source>
</evidence>
<reference evidence="9 10" key="1">
    <citation type="submission" date="2024-02" db="EMBL/GenBank/DDBJ databases">
        <title>Rubritalea halochordaticola NBRC 107102.</title>
        <authorList>
            <person name="Ichikawa N."/>
            <person name="Katano-Makiyama Y."/>
            <person name="Hidaka K."/>
        </authorList>
    </citation>
    <scope>NUCLEOTIDE SEQUENCE [LARGE SCALE GENOMIC DNA]</scope>
    <source>
        <strain evidence="9 10">NBRC 107102</strain>
    </source>
</reference>
<keyword evidence="3" id="KW-1003">Cell membrane</keyword>
<feature type="transmembrane region" description="Helical" evidence="7">
    <location>
        <begin position="438"/>
        <end position="457"/>
    </location>
</feature>
<feature type="transmembrane region" description="Helical" evidence="7">
    <location>
        <begin position="545"/>
        <end position="564"/>
    </location>
</feature>
<feature type="transmembrane region" description="Helical" evidence="7">
    <location>
        <begin position="576"/>
        <end position="597"/>
    </location>
</feature>
<feature type="transmembrane region" description="Helical" evidence="7">
    <location>
        <begin position="392"/>
        <end position="417"/>
    </location>
</feature>
<keyword evidence="10" id="KW-1185">Reference proteome</keyword>
<dbReference type="Proteomes" id="UP001424741">
    <property type="component" value="Unassembled WGS sequence"/>
</dbReference>
<gene>
    <name evidence="9" type="primary">phnE</name>
    <name evidence="9" type="ORF">Rhal01_00155</name>
</gene>
<keyword evidence="5 7" id="KW-1133">Transmembrane helix</keyword>
<feature type="transmembrane region" description="Helical" evidence="7">
    <location>
        <begin position="130"/>
        <end position="150"/>
    </location>
</feature>
<dbReference type="InterPro" id="IPR035906">
    <property type="entry name" value="MetI-like_sf"/>
</dbReference>
<evidence type="ECO:0000313" key="10">
    <source>
        <dbReference type="Proteomes" id="UP001424741"/>
    </source>
</evidence>
<dbReference type="Gene3D" id="1.10.3720.10">
    <property type="entry name" value="MetI-like"/>
    <property type="match status" value="2"/>
</dbReference>
<evidence type="ECO:0000259" key="8">
    <source>
        <dbReference type="PROSITE" id="PS50928"/>
    </source>
</evidence>
<organism evidence="9 10">
    <name type="scientific">Rubritalea halochordaticola</name>
    <dbReference type="NCBI Taxonomy" id="714537"/>
    <lineage>
        <taxon>Bacteria</taxon>
        <taxon>Pseudomonadati</taxon>
        <taxon>Verrucomicrobiota</taxon>
        <taxon>Verrucomicrobiia</taxon>
        <taxon>Verrucomicrobiales</taxon>
        <taxon>Rubritaleaceae</taxon>
        <taxon>Rubritalea</taxon>
    </lineage>
</organism>
<comment type="caution">
    <text evidence="9">The sequence shown here is derived from an EMBL/GenBank/DDBJ whole genome shotgun (WGS) entry which is preliminary data.</text>
</comment>
<feature type="transmembrane region" description="Helical" evidence="7">
    <location>
        <begin position="20"/>
        <end position="38"/>
    </location>
</feature>
<dbReference type="PROSITE" id="PS50928">
    <property type="entry name" value="ABC_TM1"/>
    <property type="match status" value="2"/>
</dbReference>
<dbReference type="InterPro" id="IPR000515">
    <property type="entry name" value="MetI-like"/>
</dbReference>
<dbReference type="PANTHER" id="PTHR30043:SF1">
    <property type="entry name" value="ABC TRANSPORT SYSTEM PERMEASE PROTEIN P69"/>
    <property type="match status" value="1"/>
</dbReference>
<feature type="transmembrane region" description="Helical" evidence="7">
    <location>
        <begin position="269"/>
        <end position="286"/>
    </location>
</feature>
<keyword evidence="2 7" id="KW-0813">Transport</keyword>
<dbReference type="EMBL" id="BAABRL010000001">
    <property type="protein sequence ID" value="GAA5494001.1"/>
    <property type="molecule type" value="Genomic_DNA"/>
</dbReference>
<evidence type="ECO:0000256" key="4">
    <source>
        <dbReference type="ARBA" id="ARBA00022692"/>
    </source>
</evidence>
<accession>A0ABP9UYT4</accession>
<evidence type="ECO:0000256" key="5">
    <source>
        <dbReference type="ARBA" id="ARBA00022989"/>
    </source>
</evidence>
<feature type="transmembrane region" description="Helical" evidence="7">
    <location>
        <begin position="321"/>
        <end position="340"/>
    </location>
</feature>
<evidence type="ECO:0000313" key="9">
    <source>
        <dbReference type="EMBL" id="GAA5494001.1"/>
    </source>
</evidence>
<feature type="transmembrane region" description="Helical" evidence="7">
    <location>
        <begin position="237"/>
        <end position="257"/>
    </location>
</feature>
<feature type="domain" description="ABC transmembrane type-1" evidence="8">
    <location>
        <begin position="85"/>
        <end position="287"/>
    </location>
</feature>
<dbReference type="PANTHER" id="PTHR30043">
    <property type="entry name" value="PHOSPHONATES TRANSPORT SYSTEM PERMEASE PROTEIN"/>
    <property type="match status" value="1"/>
</dbReference>
<evidence type="ECO:0000256" key="2">
    <source>
        <dbReference type="ARBA" id="ARBA00022448"/>
    </source>
</evidence>
<evidence type="ECO:0000256" key="3">
    <source>
        <dbReference type="ARBA" id="ARBA00022475"/>
    </source>
</evidence>
<comment type="subcellular location">
    <subcellularLocation>
        <location evidence="1 7">Cell membrane</location>
        <topology evidence="1 7">Multi-pass membrane protein</topology>
    </subcellularLocation>
</comment>
<protein>
    <submittedName>
        <fullName evidence="9">Phosphate-import permease protein PhnE</fullName>
    </submittedName>
</protein>
<keyword evidence="6 7" id="KW-0472">Membrane</keyword>
<proteinExistence type="inferred from homology"/>
<dbReference type="Pfam" id="PF00528">
    <property type="entry name" value="BPD_transp_1"/>
    <property type="match status" value="2"/>
</dbReference>
<evidence type="ECO:0000256" key="1">
    <source>
        <dbReference type="ARBA" id="ARBA00004651"/>
    </source>
</evidence>
<feature type="transmembrane region" description="Helical" evidence="7">
    <location>
        <begin position="463"/>
        <end position="486"/>
    </location>
</feature>
<feature type="transmembrane region" description="Helical" evidence="7">
    <location>
        <begin position="156"/>
        <end position="179"/>
    </location>
</feature>
<dbReference type="CDD" id="cd06261">
    <property type="entry name" value="TM_PBP2"/>
    <property type="match status" value="1"/>
</dbReference>